<proteinExistence type="predicted"/>
<organism evidence="1 2">
    <name type="scientific">Paraburkholderia bannensis</name>
    <dbReference type="NCBI Taxonomy" id="765414"/>
    <lineage>
        <taxon>Bacteria</taxon>
        <taxon>Pseudomonadati</taxon>
        <taxon>Pseudomonadota</taxon>
        <taxon>Betaproteobacteria</taxon>
        <taxon>Burkholderiales</taxon>
        <taxon>Burkholderiaceae</taxon>
        <taxon>Paraburkholderia</taxon>
    </lineage>
</organism>
<reference evidence="1 2" key="1">
    <citation type="submission" date="2020-08" db="EMBL/GenBank/DDBJ databases">
        <title>Above-ground endophytic microbial communities from plants in different locations in the United States.</title>
        <authorList>
            <person name="Frank C."/>
        </authorList>
    </citation>
    <scope>NUCLEOTIDE SEQUENCE [LARGE SCALE GENOMIC DNA]</scope>
    <source>
        <strain evidence="1 2">WP4_2_2</strain>
    </source>
</reference>
<evidence type="ECO:0000313" key="2">
    <source>
        <dbReference type="Proteomes" id="UP000571554"/>
    </source>
</evidence>
<dbReference type="Proteomes" id="UP000571554">
    <property type="component" value="Unassembled WGS sequence"/>
</dbReference>
<accession>A0A7W9WUD1</accession>
<sequence>MAARAANALIARFTMLIEAIEYVIFRHPNLAAVRDFMADHGLLDLQQGGGALDTLAIVMAFPVL</sequence>
<keyword evidence="2" id="KW-1185">Reference proteome</keyword>
<dbReference type="RefSeq" id="WP_183725282.1">
    <property type="nucleotide sequence ID" value="NZ_JACHBW010000009.1"/>
</dbReference>
<dbReference type="AlphaFoldDB" id="A0A7W9WUD1"/>
<comment type="caution">
    <text evidence="1">The sequence shown here is derived from an EMBL/GenBank/DDBJ whole genome shotgun (WGS) entry which is preliminary data.</text>
</comment>
<gene>
    <name evidence="1" type="ORF">F4827_003548</name>
</gene>
<dbReference type="EMBL" id="JACHBW010000009">
    <property type="protein sequence ID" value="MBB6103693.1"/>
    <property type="molecule type" value="Genomic_DNA"/>
</dbReference>
<protein>
    <submittedName>
        <fullName evidence="1">Uncharacterized protein</fullName>
    </submittedName>
</protein>
<name>A0A7W9WUD1_9BURK</name>
<evidence type="ECO:0000313" key="1">
    <source>
        <dbReference type="EMBL" id="MBB6103693.1"/>
    </source>
</evidence>